<feature type="domain" description="Transposase IS30-like HTH" evidence="1">
    <location>
        <begin position="8"/>
        <end position="49"/>
    </location>
</feature>
<proteinExistence type="predicted"/>
<dbReference type="EMBL" id="JBGEWD010000051">
    <property type="protein sequence ID" value="MEY8002037.1"/>
    <property type="molecule type" value="Genomic_DNA"/>
</dbReference>
<keyword evidence="3" id="KW-1185">Reference proteome</keyword>
<dbReference type="Proteomes" id="UP001564657">
    <property type="component" value="Unassembled WGS sequence"/>
</dbReference>
<reference evidence="2 3" key="1">
    <citation type="submission" date="2024-08" db="EMBL/GenBank/DDBJ databases">
        <title>Clostridium lapicellarii sp. nov., and Clostridium renhuaiense sp. nov., two species isolated from the mud in a fermentation cellar used for producing sauce-flavour Chinese liquors.</title>
        <authorList>
            <person name="Yang F."/>
            <person name="Wang H."/>
            <person name="Chen L.Q."/>
            <person name="Zhou N."/>
            <person name="Lu J.J."/>
            <person name="Pu X.X."/>
            <person name="Wan B."/>
            <person name="Wang L."/>
            <person name="Liu S.J."/>
        </authorList>
    </citation>
    <scope>NUCLEOTIDE SEQUENCE [LARGE SCALE GENOMIC DNA]</scope>
    <source>
        <strain evidence="2 3">MT-5</strain>
    </source>
</reference>
<evidence type="ECO:0000313" key="3">
    <source>
        <dbReference type="Proteomes" id="UP001564657"/>
    </source>
</evidence>
<sequence>MSNANYNGKHLSTTQRIKIEKGLIDGKSFASIAKTIDKHPSTVSKEVKKYRYFPDRDDPQHLINCARKKICQLRFLCDNKDCVKLCKICYSPSCGRDCRKICPEYIPKVCPKIKKAPYVCNGCPKI</sequence>
<dbReference type="InterPro" id="IPR025246">
    <property type="entry name" value="IS30-like_HTH"/>
</dbReference>
<name>A0ABV4BVG6_9CLOT</name>
<protein>
    <submittedName>
        <fullName evidence="2">Helix-turn-helix domain-containing protein</fullName>
    </submittedName>
</protein>
<gene>
    <name evidence="2" type="ORF">AB8U03_17975</name>
</gene>
<dbReference type="InterPro" id="IPR009057">
    <property type="entry name" value="Homeodomain-like_sf"/>
</dbReference>
<dbReference type="RefSeq" id="WP_369705933.1">
    <property type="nucleotide sequence ID" value="NZ_JBGEWD010000051.1"/>
</dbReference>
<dbReference type="Pfam" id="PF13936">
    <property type="entry name" value="HTH_38"/>
    <property type="match status" value="1"/>
</dbReference>
<accession>A0ABV4BVG6</accession>
<comment type="caution">
    <text evidence="2">The sequence shown here is derived from an EMBL/GenBank/DDBJ whole genome shotgun (WGS) entry which is preliminary data.</text>
</comment>
<evidence type="ECO:0000259" key="1">
    <source>
        <dbReference type="Pfam" id="PF13936"/>
    </source>
</evidence>
<dbReference type="SUPFAM" id="SSF46689">
    <property type="entry name" value="Homeodomain-like"/>
    <property type="match status" value="1"/>
</dbReference>
<feature type="non-terminal residue" evidence="2">
    <location>
        <position position="126"/>
    </location>
</feature>
<organism evidence="2 3">
    <name type="scientific">Clostridium moutaii</name>
    <dbReference type="NCBI Taxonomy" id="3240932"/>
    <lineage>
        <taxon>Bacteria</taxon>
        <taxon>Bacillati</taxon>
        <taxon>Bacillota</taxon>
        <taxon>Clostridia</taxon>
        <taxon>Eubacteriales</taxon>
        <taxon>Clostridiaceae</taxon>
        <taxon>Clostridium</taxon>
    </lineage>
</organism>
<evidence type="ECO:0000313" key="2">
    <source>
        <dbReference type="EMBL" id="MEY8002037.1"/>
    </source>
</evidence>